<accession>A0A1I7ERZ4</accession>
<dbReference type="AlphaFoldDB" id="A0A1I7ERZ4"/>
<dbReference type="Proteomes" id="UP000198844">
    <property type="component" value="Unassembled WGS sequence"/>
</dbReference>
<sequence length="181" mass="19966">MQLKMGWLGAYEVTMARKSKSDRTHEILLLNPALRRDDPRIGELINAEAMLRKAQREARNAPLTVMSAAGTAKRSPEWVAVDSVNTMVRRLRNDLCIDRLSVKRSEAAGVKVKRSTEADKLLALHGADYATGRILIPGPAAFLTVHGILAQDMPDNSREAFETDLADQAHLLDGIAERIKA</sequence>
<organism evidence="1 2">
    <name type="scientific">Paraburkholderia aspalathi</name>
    <dbReference type="NCBI Taxonomy" id="1324617"/>
    <lineage>
        <taxon>Bacteria</taxon>
        <taxon>Pseudomonadati</taxon>
        <taxon>Pseudomonadota</taxon>
        <taxon>Betaproteobacteria</taxon>
        <taxon>Burkholderiales</taxon>
        <taxon>Burkholderiaceae</taxon>
        <taxon>Paraburkholderia</taxon>
    </lineage>
</organism>
<gene>
    <name evidence="1" type="ORF">SAMN05192563_10651</name>
</gene>
<reference evidence="1 2" key="1">
    <citation type="submission" date="2016-10" db="EMBL/GenBank/DDBJ databases">
        <authorList>
            <person name="de Groot N.N."/>
        </authorList>
    </citation>
    <scope>NUCLEOTIDE SEQUENCE [LARGE SCALE GENOMIC DNA]</scope>
    <source>
        <strain evidence="1 2">LMG 27731</strain>
    </source>
</reference>
<evidence type="ECO:0000313" key="2">
    <source>
        <dbReference type="Proteomes" id="UP000198844"/>
    </source>
</evidence>
<evidence type="ECO:0000313" key="1">
    <source>
        <dbReference type="EMBL" id="SFU26695.1"/>
    </source>
</evidence>
<name>A0A1I7ERZ4_9BURK</name>
<proteinExistence type="predicted"/>
<protein>
    <submittedName>
        <fullName evidence="1">Uncharacterized protein</fullName>
    </submittedName>
</protein>
<dbReference type="EMBL" id="FPBH01000065">
    <property type="protein sequence ID" value="SFU26695.1"/>
    <property type="molecule type" value="Genomic_DNA"/>
</dbReference>